<dbReference type="EMBL" id="QSEP01000097">
    <property type="protein sequence ID" value="RGZ79966.1"/>
    <property type="molecule type" value="Genomic_DNA"/>
</dbReference>
<dbReference type="Proteomes" id="UP000095390">
    <property type="component" value="Unassembled WGS sequence"/>
</dbReference>
<reference evidence="10 11" key="2">
    <citation type="submission" date="2018-08" db="EMBL/GenBank/DDBJ databases">
        <title>A genome reference for cultivated species of the human gut microbiota.</title>
        <authorList>
            <person name="Zou Y."/>
            <person name="Xue W."/>
            <person name="Luo G."/>
        </authorList>
    </citation>
    <scope>NUCLEOTIDE SEQUENCE [LARGE SCALE GENOMIC DNA]</scope>
    <source>
        <strain evidence="7 11">AF31-17AC</strain>
        <strain evidence="6 10">AF45-14BH</strain>
        <strain evidence="5 12">AM34-3LB</strain>
        <strain evidence="4 13">AM48-23BH</strain>
    </source>
</reference>
<dbReference type="EMBL" id="CYYC01000005">
    <property type="protein sequence ID" value="CUM84652.1"/>
    <property type="molecule type" value="Genomic_DNA"/>
</dbReference>
<dbReference type="InterPro" id="IPR025877">
    <property type="entry name" value="MobA-like_NTP_Trfase"/>
</dbReference>
<organism evidence="2 8">
    <name type="scientific">Anaerobutyricum hallii</name>
    <dbReference type="NCBI Taxonomy" id="39488"/>
    <lineage>
        <taxon>Bacteria</taxon>
        <taxon>Bacillati</taxon>
        <taxon>Bacillota</taxon>
        <taxon>Clostridia</taxon>
        <taxon>Lachnospirales</taxon>
        <taxon>Lachnospiraceae</taxon>
        <taxon>Anaerobutyricum</taxon>
    </lineage>
</organism>
<dbReference type="EMBL" id="CYZL01000015">
    <property type="protein sequence ID" value="CUO50309.1"/>
    <property type="molecule type" value="Genomic_DNA"/>
</dbReference>
<reference evidence="8 9" key="1">
    <citation type="submission" date="2015-09" db="EMBL/GenBank/DDBJ databases">
        <authorList>
            <consortium name="Pathogen Informatics"/>
        </authorList>
    </citation>
    <scope>NUCLEOTIDE SEQUENCE [LARGE SCALE GENOMIC DNA]</scope>
    <source>
        <strain evidence="3 9">2789STDY5834835</strain>
        <strain evidence="2 8">2789STDY5834966</strain>
    </source>
</reference>
<dbReference type="EMBL" id="QSID01000010">
    <property type="protein sequence ID" value="RHC63564.1"/>
    <property type="molecule type" value="Genomic_DNA"/>
</dbReference>
<dbReference type="EMBL" id="QRNJ01000008">
    <property type="protein sequence ID" value="RHK40925.1"/>
    <property type="molecule type" value="Genomic_DNA"/>
</dbReference>
<dbReference type="EMBL" id="QRQO01000007">
    <property type="protein sequence ID" value="RHN15818.1"/>
    <property type="molecule type" value="Genomic_DNA"/>
</dbReference>
<dbReference type="PANTHER" id="PTHR43777:SF1">
    <property type="entry name" value="MOLYBDENUM COFACTOR CYTIDYLYLTRANSFERASE"/>
    <property type="match status" value="1"/>
</dbReference>
<dbReference type="RefSeq" id="WP_005347313.1">
    <property type="nucleotide sequence ID" value="NZ_BLYK01000041.1"/>
</dbReference>
<dbReference type="Proteomes" id="UP000283700">
    <property type="component" value="Unassembled WGS sequence"/>
</dbReference>
<gene>
    <name evidence="6" type="ORF">DW068_03520</name>
    <name evidence="5" type="ORF">DW833_09195</name>
    <name evidence="4" type="ORF">DW972_12060</name>
    <name evidence="7" type="ORF">DWZ29_03790</name>
    <name evidence="3" type="ORF">ERS852450_01911</name>
    <name evidence="2" type="ORF">ERS852578_00626</name>
</gene>
<proteinExistence type="predicted"/>
<dbReference type="InterPro" id="IPR036388">
    <property type="entry name" value="WH-like_DNA-bd_sf"/>
</dbReference>
<evidence type="ECO:0000313" key="4">
    <source>
        <dbReference type="EMBL" id="RGZ79966.1"/>
    </source>
</evidence>
<evidence type="ECO:0000259" key="1">
    <source>
        <dbReference type="Pfam" id="PF12804"/>
    </source>
</evidence>
<dbReference type="InterPro" id="IPR029044">
    <property type="entry name" value="Nucleotide-diphossugar_trans"/>
</dbReference>
<dbReference type="Proteomes" id="UP000283497">
    <property type="component" value="Unassembled WGS sequence"/>
</dbReference>
<evidence type="ECO:0000313" key="12">
    <source>
        <dbReference type="Proteomes" id="UP000284621"/>
    </source>
</evidence>
<dbReference type="Proteomes" id="UP000286561">
    <property type="component" value="Unassembled WGS sequence"/>
</dbReference>
<dbReference type="InterPro" id="IPR036390">
    <property type="entry name" value="WH_DNA-bd_sf"/>
</dbReference>
<evidence type="ECO:0000313" key="5">
    <source>
        <dbReference type="EMBL" id="RHC63564.1"/>
    </source>
</evidence>
<dbReference type="AlphaFoldDB" id="A0A173S2V8"/>
<sequence>MFVSNVGGIIAAASKESAHPLRKTGKIPAIKRIVLSMQQAGLFPIVVVVGADDYESRYQLNNLNVVFLILEESDEKRELFHSVKAGLSYLQDKCLSVVFTPVNAPMFIPKTIVEMRKYHDDIVVPSYKKKAGHPVLISNEMIPDILAYDGENGLRGAIEKYAGRRVFVEVDDIGVLSLNQEDDELQSRIEEHNKSILHPILTFGIGHETPFFNARLKLLLFLIEDLNNVRKACDTMALSPGKAWDMINELEDKLGYTVVKRRRGGRNGGKTFLTEDGRQFLITCQRFEEQVISFSEQKFEKMFLESHMLEKKEEE</sequence>
<dbReference type="OrthoDB" id="285216at2"/>
<dbReference type="Pfam" id="PF12804">
    <property type="entry name" value="NTP_transf_3"/>
    <property type="match status" value="1"/>
</dbReference>
<accession>A0A173S2V8</accession>
<name>A0A173S2V8_9FIRM</name>
<dbReference type="PANTHER" id="PTHR43777">
    <property type="entry name" value="MOLYBDENUM COFACTOR CYTIDYLYLTRANSFERASE"/>
    <property type="match status" value="1"/>
</dbReference>
<dbReference type="Gene3D" id="3.90.550.10">
    <property type="entry name" value="Spore Coat Polysaccharide Biosynthesis Protein SpsA, Chain A"/>
    <property type="match status" value="1"/>
</dbReference>
<evidence type="ECO:0000313" key="9">
    <source>
        <dbReference type="Proteomes" id="UP000095679"/>
    </source>
</evidence>
<evidence type="ECO:0000313" key="10">
    <source>
        <dbReference type="Proteomes" id="UP000283497"/>
    </source>
</evidence>
<keyword evidence="12" id="KW-1185">Reference proteome</keyword>
<dbReference type="SUPFAM" id="SSF46785">
    <property type="entry name" value="Winged helix' DNA-binding domain"/>
    <property type="match status" value="1"/>
</dbReference>
<evidence type="ECO:0000313" key="8">
    <source>
        <dbReference type="Proteomes" id="UP000095390"/>
    </source>
</evidence>
<dbReference type="SUPFAM" id="SSF53448">
    <property type="entry name" value="Nucleotide-diphospho-sugar transferases"/>
    <property type="match status" value="1"/>
</dbReference>
<protein>
    <submittedName>
        <fullName evidence="4">LysR family transcriptional regulator</fullName>
    </submittedName>
    <submittedName>
        <fullName evidence="2">Molybdenum hydroxylase accessory protein, YgfJ family</fullName>
    </submittedName>
</protein>
<evidence type="ECO:0000313" key="7">
    <source>
        <dbReference type="EMBL" id="RHN15818.1"/>
    </source>
</evidence>
<evidence type="ECO:0000313" key="13">
    <source>
        <dbReference type="Proteomes" id="UP000286561"/>
    </source>
</evidence>
<evidence type="ECO:0000313" key="3">
    <source>
        <dbReference type="EMBL" id="CUO50309.1"/>
    </source>
</evidence>
<dbReference type="GO" id="GO:0016779">
    <property type="term" value="F:nucleotidyltransferase activity"/>
    <property type="evidence" value="ECO:0007669"/>
    <property type="project" value="UniProtKB-ARBA"/>
</dbReference>
<evidence type="ECO:0000313" key="2">
    <source>
        <dbReference type="EMBL" id="CUM84652.1"/>
    </source>
</evidence>
<feature type="domain" description="MobA-like NTP transferase" evidence="1">
    <location>
        <begin position="21"/>
        <end position="161"/>
    </location>
</feature>
<dbReference type="Proteomes" id="UP000095679">
    <property type="component" value="Unassembled WGS sequence"/>
</dbReference>
<dbReference type="Gene3D" id="1.10.10.10">
    <property type="entry name" value="Winged helix-like DNA-binding domain superfamily/Winged helix DNA-binding domain"/>
    <property type="match status" value="1"/>
</dbReference>
<dbReference type="GeneID" id="75048373"/>
<evidence type="ECO:0000313" key="6">
    <source>
        <dbReference type="EMBL" id="RHK40925.1"/>
    </source>
</evidence>
<dbReference type="Proteomes" id="UP000284621">
    <property type="component" value="Unassembled WGS sequence"/>
</dbReference>
<evidence type="ECO:0000313" key="11">
    <source>
        <dbReference type="Proteomes" id="UP000283700"/>
    </source>
</evidence>